<accession>A0A4R6U6K1</accession>
<dbReference type="SUPFAM" id="SSF52266">
    <property type="entry name" value="SGNH hydrolase"/>
    <property type="match status" value="1"/>
</dbReference>
<feature type="domain" description="SGNH hydrolase-type esterase" evidence="1">
    <location>
        <begin position="68"/>
        <end position="260"/>
    </location>
</feature>
<dbReference type="PANTHER" id="PTHR30383">
    <property type="entry name" value="THIOESTERASE 1/PROTEASE 1/LYSOPHOSPHOLIPASE L1"/>
    <property type="match status" value="1"/>
</dbReference>
<dbReference type="AlphaFoldDB" id="A0A4R6U6K1"/>
<name>A0A4R6U6K1_9BACI</name>
<evidence type="ECO:0000313" key="3">
    <source>
        <dbReference type="Proteomes" id="UP000295632"/>
    </source>
</evidence>
<dbReference type="GO" id="GO:0004622">
    <property type="term" value="F:phosphatidylcholine lysophospholipase activity"/>
    <property type="evidence" value="ECO:0007669"/>
    <property type="project" value="TreeGrafter"/>
</dbReference>
<evidence type="ECO:0000313" key="2">
    <source>
        <dbReference type="EMBL" id="TDQ40329.1"/>
    </source>
</evidence>
<dbReference type="Gene3D" id="3.40.50.1110">
    <property type="entry name" value="SGNH hydrolase"/>
    <property type="match status" value="1"/>
</dbReference>
<dbReference type="CDD" id="cd04506">
    <property type="entry name" value="SGNH_hydrolase_YpmR_like"/>
    <property type="match status" value="1"/>
</dbReference>
<reference evidence="2 3" key="1">
    <citation type="submission" date="2019-03" db="EMBL/GenBank/DDBJ databases">
        <title>Genomic Encyclopedia of Type Strains, Phase IV (KMG-IV): sequencing the most valuable type-strain genomes for metagenomic binning, comparative biology and taxonomic classification.</title>
        <authorList>
            <person name="Goeker M."/>
        </authorList>
    </citation>
    <scope>NUCLEOTIDE SEQUENCE [LARGE SCALE GENOMIC DNA]</scope>
    <source>
        <strain evidence="2 3">DSM 28697</strain>
    </source>
</reference>
<sequence length="278" mass="31494">MKNKKSMIVSILIVFLAIAISSALVYTQPSTPVDNVNQVQKAQVREVHQPLLDPPVLNLFADDIKIVAMGDSLTKGVGDPTGRGGYLRFLKKDLLHSGNFNSINITNLGVTGLRSDELIKRLDREKYREALTSADQIYITIGGNDLVKIMYNNIMSLTITPFMAETEPYGKRIETILKETRKINKAAPIFLIGMYNPFSKFFKDIDEMNTIVKTWDSESRSIVQQFDNITFIPIRDIFLDTSDNLLYEDNFHPNVDGYKRIATRVDTYVEQALDTSDE</sequence>
<dbReference type="PANTHER" id="PTHR30383:SF27">
    <property type="entry name" value="SPORE GERMINATION LIPASE LIPC"/>
    <property type="match status" value="1"/>
</dbReference>
<dbReference type="EMBL" id="SNYJ01000006">
    <property type="protein sequence ID" value="TDQ40329.1"/>
    <property type="molecule type" value="Genomic_DNA"/>
</dbReference>
<dbReference type="InterPro" id="IPR036514">
    <property type="entry name" value="SGNH_hydro_sf"/>
</dbReference>
<evidence type="ECO:0000259" key="1">
    <source>
        <dbReference type="Pfam" id="PF13472"/>
    </source>
</evidence>
<organism evidence="2 3">
    <name type="scientific">Aureibacillus halotolerans</name>
    <dbReference type="NCBI Taxonomy" id="1508390"/>
    <lineage>
        <taxon>Bacteria</taxon>
        <taxon>Bacillati</taxon>
        <taxon>Bacillota</taxon>
        <taxon>Bacilli</taxon>
        <taxon>Bacillales</taxon>
        <taxon>Bacillaceae</taxon>
        <taxon>Aureibacillus</taxon>
    </lineage>
</organism>
<proteinExistence type="predicted"/>
<protein>
    <submittedName>
        <fullName evidence="2">Lysophospholipase L1-like esterase</fullName>
    </submittedName>
</protein>
<keyword evidence="3" id="KW-1185">Reference proteome</keyword>
<dbReference type="InterPro" id="IPR051532">
    <property type="entry name" value="Ester_Hydrolysis_Enzymes"/>
</dbReference>
<dbReference type="OrthoDB" id="252349at2"/>
<dbReference type="Pfam" id="PF13472">
    <property type="entry name" value="Lipase_GDSL_2"/>
    <property type="match status" value="1"/>
</dbReference>
<gene>
    <name evidence="2" type="ORF">EV213_10645</name>
</gene>
<dbReference type="InterPro" id="IPR013830">
    <property type="entry name" value="SGNH_hydro"/>
</dbReference>
<comment type="caution">
    <text evidence="2">The sequence shown here is derived from an EMBL/GenBank/DDBJ whole genome shotgun (WGS) entry which is preliminary data.</text>
</comment>
<dbReference type="RefSeq" id="WP_133580152.1">
    <property type="nucleotide sequence ID" value="NZ_SNYJ01000006.1"/>
</dbReference>
<dbReference type="Proteomes" id="UP000295632">
    <property type="component" value="Unassembled WGS sequence"/>
</dbReference>